<feature type="binding site" evidence="5">
    <location>
        <position position="89"/>
    </location>
    <ligand>
        <name>Zn(2+)</name>
        <dbReference type="ChEBI" id="CHEBI:29105"/>
    </ligand>
</feature>
<feature type="binding site" evidence="5">
    <location>
        <position position="2"/>
    </location>
    <ligand>
        <name>Ni(2+)</name>
        <dbReference type="ChEBI" id="CHEBI:49786"/>
    </ligand>
</feature>
<comment type="function">
    <text evidence="5">Involved in the maturation of [NiFe] hydrogenases. Required for nickel insertion into the metal center of the hydrogenase.</text>
</comment>
<keyword evidence="2 5" id="KW-0533">Nickel</keyword>
<accession>A0ABW3E4U3</accession>
<reference evidence="7" key="1">
    <citation type="journal article" date="2019" name="Int. J. Syst. Evol. Microbiol.">
        <title>The Global Catalogue of Microorganisms (GCM) 10K type strain sequencing project: providing services to taxonomists for standard genome sequencing and annotation.</title>
        <authorList>
            <consortium name="The Broad Institute Genomics Platform"/>
            <consortium name="The Broad Institute Genome Sequencing Center for Infectious Disease"/>
            <person name="Wu L."/>
            <person name="Ma J."/>
        </authorList>
    </citation>
    <scope>NUCLEOTIDE SEQUENCE [LARGE SCALE GENOMIC DNA]</scope>
    <source>
        <strain evidence="7">CCUG 62974</strain>
    </source>
</reference>
<evidence type="ECO:0000313" key="6">
    <source>
        <dbReference type="EMBL" id="MFD0890432.1"/>
    </source>
</evidence>
<dbReference type="Proteomes" id="UP001597024">
    <property type="component" value="Unassembled WGS sequence"/>
</dbReference>
<evidence type="ECO:0000256" key="1">
    <source>
        <dbReference type="ARBA" id="ARBA00010748"/>
    </source>
</evidence>
<protein>
    <recommendedName>
        <fullName evidence="5">Hydrogenase maturation factor HypA</fullName>
    </recommendedName>
</protein>
<dbReference type="PANTHER" id="PTHR34535">
    <property type="entry name" value="HYDROGENASE MATURATION FACTOR HYPA"/>
    <property type="match status" value="1"/>
</dbReference>
<dbReference type="PANTHER" id="PTHR34535:SF3">
    <property type="entry name" value="HYDROGENASE MATURATION FACTOR HYPA"/>
    <property type="match status" value="1"/>
</dbReference>
<feature type="binding site" evidence="5">
    <location>
        <position position="73"/>
    </location>
    <ligand>
        <name>Zn(2+)</name>
        <dbReference type="ChEBI" id="CHEBI:29105"/>
    </ligand>
</feature>
<proteinExistence type="inferred from homology"/>
<organism evidence="6 7">
    <name type="scientific">Streptosporangium algeriense</name>
    <dbReference type="NCBI Taxonomy" id="1682748"/>
    <lineage>
        <taxon>Bacteria</taxon>
        <taxon>Bacillati</taxon>
        <taxon>Actinomycetota</taxon>
        <taxon>Actinomycetes</taxon>
        <taxon>Streptosporangiales</taxon>
        <taxon>Streptosporangiaceae</taxon>
        <taxon>Streptosporangium</taxon>
    </lineage>
</organism>
<feature type="binding site" evidence="5">
    <location>
        <position position="70"/>
    </location>
    <ligand>
        <name>Zn(2+)</name>
        <dbReference type="ChEBI" id="CHEBI:29105"/>
    </ligand>
</feature>
<dbReference type="InterPro" id="IPR020538">
    <property type="entry name" value="Hydgase_Ni_incorp_HypA/HybF_CS"/>
</dbReference>
<dbReference type="Pfam" id="PF01155">
    <property type="entry name" value="HypA"/>
    <property type="match status" value="1"/>
</dbReference>
<name>A0ABW3E4U3_9ACTN</name>
<dbReference type="InterPro" id="IPR000688">
    <property type="entry name" value="HypA/HybF"/>
</dbReference>
<comment type="caution">
    <text evidence="6">The sequence shown here is derived from an EMBL/GenBank/DDBJ whole genome shotgun (WGS) entry which is preliminary data.</text>
</comment>
<evidence type="ECO:0000256" key="5">
    <source>
        <dbReference type="HAMAP-Rule" id="MF_00213"/>
    </source>
</evidence>
<evidence type="ECO:0000313" key="7">
    <source>
        <dbReference type="Proteomes" id="UP001597024"/>
    </source>
</evidence>
<dbReference type="PROSITE" id="PS01249">
    <property type="entry name" value="HYPA"/>
    <property type="match status" value="1"/>
</dbReference>
<dbReference type="Gene3D" id="3.30.2320.80">
    <property type="match status" value="1"/>
</dbReference>
<keyword evidence="7" id="KW-1185">Reference proteome</keyword>
<evidence type="ECO:0000256" key="3">
    <source>
        <dbReference type="ARBA" id="ARBA00022723"/>
    </source>
</evidence>
<keyword evidence="4 5" id="KW-0862">Zinc</keyword>
<evidence type="ECO:0000256" key="4">
    <source>
        <dbReference type="ARBA" id="ARBA00022833"/>
    </source>
</evidence>
<dbReference type="EMBL" id="JBHTHX010002437">
    <property type="protein sequence ID" value="MFD0890432.1"/>
    <property type="molecule type" value="Genomic_DNA"/>
</dbReference>
<sequence>MHEFGIAEAILTAVEERAEGRRVERVRVHAGAMLRVTEPQVSHAFAKVAEGSLAEGAKVELLIVPAQLICRRCGQTAAAFVPRAACVECDGTDVETVGGDDLFLESVHFLESAQAAGLTATLGHNRPF</sequence>
<dbReference type="HAMAP" id="MF_00213">
    <property type="entry name" value="HypA_HybF"/>
    <property type="match status" value="1"/>
</dbReference>
<feature type="binding site" evidence="5">
    <location>
        <position position="86"/>
    </location>
    <ligand>
        <name>Zn(2+)</name>
        <dbReference type="ChEBI" id="CHEBI:29105"/>
    </ligand>
</feature>
<keyword evidence="3 5" id="KW-0479">Metal-binding</keyword>
<evidence type="ECO:0000256" key="2">
    <source>
        <dbReference type="ARBA" id="ARBA00022596"/>
    </source>
</evidence>
<dbReference type="PIRSF" id="PIRSF004761">
    <property type="entry name" value="Hydrgn_mat_HypA"/>
    <property type="match status" value="1"/>
</dbReference>
<comment type="similarity">
    <text evidence="1 5">Belongs to the HypA/HybF family.</text>
</comment>
<gene>
    <name evidence="5" type="primary">hypA</name>
    <name evidence="6" type="ORF">ACFQ08_38315</name>
</gene>